<evidence type="ECO:0000256" key="3">
    <source>
        <dbReference type="ARBA" id="ARBA00022801"/>
    </source>
</evidence>
<reference evidence="15 16" key="1">
    <citation type="submission" date="2018-04" db="EMBL/GenBank/DDBJ databases">
        <title>Genomic Encyclopedia of Archaeal and Bacterial Type Strains, Phase II (KMG-II): from individual species to whole genera.</title>
        <authorList>
            <person name="Goeker M."/>
        </authorList>
    </citation>
    <scope>NUCLEOTIDE SEQUENCE [LARGE SCALE GENOMIC DNA]</scope>
    <source>
        <strain evidence="15 16">DSM 45787</strain>
    </source>
</reference>
<dbReference type="InterPro" id="IPR014016">
    <property type="entry name" value="UvrD-like_ATP-bd"/>
</dbReference>
<dbReference type="AlphaFoldDB" id="A0A2T6BUW7"/>
<dbReference type="InterPro" id="IPR027417">
    <property type="entry name" value="P-loop_NTPase"/>
</dbReference>
<keyword evidence="2 11" id="KW-0547">Nucleotide-binding</keyword>
<dbReference type="Proteomes" id="UP000244240">
    <property type="component" value="Unassembled WGS sequence"/>
</dbReference>
<evidence type="ECO:0000259" key="14">
    <source>
        <dbReference type="PROSITE" id="PS51217"/>
    </source>
</evidence>
<dbReference type="InterPro" id="IPR014017">
    <property type="entry name" value="DNA_helicase_UvrD-like_C"/>
</dbReference>
<dbReference type="PANTHER" id="PTHR11070">
    <property type="entry name" value="UVRD / RECB / PCRA DNA HELICASE FAMILY MEMBER"/>
    <property type="match status" value="1"/>
</dbReference>
<name>A0A2T6BUW7_9BACL</name>
<gene>
    <name evidence="15" type="ORF">C8P63_1109</name>
</gene>
<evidence type="ECO:0000259" key="13">
    <source>
        <dbReference type="PROSITE" id="PS51198"/>
    </source>
</evidence>
<dbReference type="Pfam" id="PF00580">
    <property type="entry name" value="UvrD-helicase"/>
    <property type="match status" value="1"/>
</dbReference>
<dbReference type="InterPro" id="IPR013986">
    <property type="entry name" value="DExx_box_DNA_helicase_dom_sf"/>
</dbReference>
<keyword evidence="16" id="KW-1185">Reference proteome</keyword>
<feature type="domain" description="UvrD-like helicase C-terminal" evidence="14">
    <location>
        <begin position="279"/>
        <end position="539"/>
    </location>
</feature>
<dbReference type="EMBL" id="QBKR01000010">
    <property type="protein sequence ID" value="PTX59868.1"/>
    <property type="molecule type" value="Genomic_DNA"/>
</dbReference>
<protein>
    <recommendedName>
        <fullName evidence="9">DNA 3'-5' helicase</fullName>
        <ecNumber evidence="9">5.6.2.4</ecNumber>
    </recommendedName>
</protein>
<feature type="region of interest" description="Disordered" evidence="12">
    <location>
        <begin position="592"/>
        <end position="649"/>
    </location>
</feature>
<keyword evidence="4 11" id="KW-0347">Helicase</keyword>
<dbReference type="CDD" id="cd17932">
    <property type="entry name" value="DEXQc_UvrD"/>
    <property type="match status" value="1"/>
</dbReference>
<evidence type="ECO:0000256" key="2">
    <source>
        <dbReference type="ARBA" id="ARBA00022741"/>
    </source>
</evidence>
<evidence type="ECO:0000313" key="15">
    <source>
        <dbReference type="EMBL" id="PTX59868.1"/>
    </source>
</evidence>
<dbReference type="Gene3D" id="1.10.486.10">
    <property type="entry name" value="PCRA, domain 4"/>
    <property type="match status" value="1"/>
</dbReference>
<dbReference type="GO" id="GO:0003677">
    <property type="term" value="F:DNA binding"/>
    <property type="evidence" value="ECO:0007669"/>
    <property type="project" value="UniProtKB-KW"/>
</dbReference>
<keyword evidence="3 11" id="KW-0378">Hydrolase</keyword>
<evidence type="ECO:0000256" key="5">
    <source>
        <dbReference type="ARBA" id="ARBA00022840"/>
    </source>
</evidence>
<comment type="catalytic activity">
    <reaction evidence="8">
        <text>Couples ATP hydrolysis with the unwinding of duplex DNA by translocating in the 3'-5' direction.</text>
        <dbReference type="EC" id="5.6.2.4"/>
    </reaction>
</comment>
<evidence type="ECO:0000256" key="8">
    <source>
        <dbReference type="ARBA" id="ARBA00034617"/>
    </source>
</evidence>
<evidence type="ECO:0000256" key="10">
    <source>
        <dbReference type="ARBA" id="ARBA00048988"/>
    </source>
</evidence>
<dbReference type="SUPFAM" id="SSF52540">
    <property type="entry name" value="P-loop containing nucleoside triphosphate hydrolases"/>
    <property type="match status" value="1"/>
</dbReference>
<evidence type="ECO:0000256" key="7">
    <source>
        <dbReference type="ARBA" id="ARBA00023235"/>
    </source>
</evidence>
<dbReference type="GO" id="GO:0005524">
    <property type="term" value="F:ATP binding"/>
    <property type="evidence" value="ECO:0007669"/>
    <property type="project" value="UniProtKB-UniRule"/>
</dbReference>
<accession>A0A2T6BUW7</accession>
<evidence type="ECO:0000256" key="11">
    <source>
        <dbReference type="PROSITE-ProRule" id="PRU00560"/>
    </source>
</evidence>
<evidence type="ECO:0000313" key="16">
    <source>
        <dbReference type="Proteomes" id="UP000244240"/>
    </source>
</evidence>
<sequence length="707" mass="81560">MPTVKDVDLSRLNREQREAVTAEGKAVAVFAGPGSGKTTVLTSRAAWLLQQGVTGGRILVVTFTRAAAREMKERLAFHTAAARDLTIGTFHSVFLRLLRESGIPVPRLIGEGEQAGMLRELLAEKKRPWDEDAVSGFLGQIGYCKNHLMLPERMNVRKEKNIAFRDLFHAYERLKEDRRVWDYDDILIQFYRLLRRPGSHSFRNRYLHILVDEFQDINRVQWECIRLLLPPEGRLFVVGDDDQSIYGFRGSDPGYMLELVRSFPDARRIVLKTNYRSTEEIIRAGQHLIAHNRHRQPKELTGVGVRGSESPVWMEPADEEEEARCILEALRDGKETAVLYRTSTQARAMIDALVQENVPFSVAAGDAAFYRRWQVVDVLSYLKLAENPDDLDALVRVINRPKRYLFGDEWMDGLWFLSRKTGRSLLECLPELEGLEGYQKKHLSRMVREVAMLRELSLTEAVERIRRNIGYDDFLSSMARDLGQDPASLREPVEELSVAVRRHPDAASLLSHIQTVEQRVREKPEHPQVRLMTFHRSKGLEFDRVFLIGLHAMVIPHRRSLQVPEKWKSRAWEEERRLLYVGMTRARRELHLSVSQTRQGRRVGPSPFLKELGYRGGEPPPERTEPSQIPRNRPNPEQPQLRHRKEPVRIGDELIHTRWGEGRVTGIIPLDGTAPGRKVALRFETETRTLHYELSRHLGLLKRTEES</sequence>
<organism evidence="15 16">
    <name type="scientific">Melghirimyces profundicolus</name>
    <dbReference type="NCBI Taxonomy" id="1242148"/>
    <lineage>
        <taxon>Bacteria</taxon>
        <taxon>Bacillati</taxon>
        <taxon>Bacillota</taxon>
        <taxon>Bacilli</taxon>
        <taxon>Bacillales</taxon>
        <taxon>Thermoactinomycetaceae</taxon>
        <taxon>Melghirimyces</taxon>
    </lineage>
</organism>
<evidence type="ECO:0000256" key="4">
    <source>
        <dbReference type="ARBA" id="ARBA00022806"/>
    </source>
</evidence>
<evidence type="ECO:0000256" key="1">
    <source>
        <dbReference type="ARBA" id="ARBA00009922"/>
    </source>
</evidence>
<dbReference type="PROSITE" id="PS51198">
    <property type="entry name" value="UVRD_HELICASE_ATP_BIND"/>
    <property type="match status" value="1"/>
</dbReference>
<evidence type="ECO:0000256" key="12">
    <source>
        <dbReference type="SAM" id="MobiDB-lite"/>
    </source>
</evidence>
<dbReference type="GO" id="GO:0016887">
    <property type="term" value="F:ATP hydrolysis activity"/>
    <property type="evidence" value="ECO:0007669"/>
    <property type="project" value="RHEA"/>
</dbReference>
<keyword evidence="6" id="KW-0238">DNA-binding</keyword>
<proteinExistence type="inferred from homology"/>
<keyword evidence="5 11" id="KW-0067">ATP-binding</keyword>
<feature type="binding site" evidence="11">
    <location>
        <begin position="31"/>
        <end position="38"/>
    </location>
    <ligand>
        <name>ATP</name>
        <dbReference type="ChEBI" id="CHEBI:30616"/>
    </ligand>
</feature>
<evidence type="ECO:0000256" key="9">
    <source>
        <dbReference type="ARBA" id="ARBA00034808"/>
    </source>
</evidence>
<comment type="catalytic activity">
    <reaction evidence="10">
        <text>ATP + H2O = ADP + phosphate + H(+)</text>
        <dbReference type="Rhea" id="RHEA:13065"/>
        <dbReference type="ChEBI" id="CHEBI:15377"/>
        <dbReference type="ChEBI" id="CHEBI:15378"/>
        <dbReference type="ChEBI" id="CHEBI:30616"/>
        <dbReference type="ChEBI" id="CHEBI:43474"/>
        <dbReference type="ChEBI" id="CHEBI:456216"/>
        <dbReference type="EC" id="5.6.2.4"/>
    </reaction>
</comment>
<dbReference type="RefSeq" id="WP_108023110.1">
    <property type="nucleotide sequence ID" value="NZ_QBKR01000010.1"/>
</dbReference>
<comment type="caution">
    <text evidence="15">The sequence shown here is derived from an EMBL/GenBank/DDBJ whole genome shotgun (WGS) entry which is preliminary data.</text>
</comment>
<keyword evidence="7" id="KW-0413">Isomerase</keyword>
<comment type="similarity">
    <text evidence="1">Belongs to the helicase family. UvrD subfamily.</text>
</comment>
<dbReference type="EC" id="5.6.2.4" evidence="9"/>
<dbReference type="PROSITE" id="PS51217">
    <property type="entry name" value="UVRD_HELICASE_CTER"/>
    <property type="match status" value="1"/>
</dbReference>
<dbReference type="InterPro" id="IPR000212">
    <property type="entry name" value="DNA_helicase_UvrD/REP"/>
</dbReference>
<feature type="domain" description="UvrD-like helicase ATP-binding" evidence="13">
    <location>
        <begin position="10"/>
        <end position="278"/>
    </location>
</feature>
<dbReference type="GO" id="GO:0000725">
    <property type="term" value="P:recombinational repair"/>
    <property type="evidence" value="ECO:0007669"/>
    <property type="project" value="TreeGrafter"/>
</dbReference>
<dbReference type="Gene3D" id="1.10.10.160">
    <property type="match status" value="1"/>
</dbReference>
<dbReference type="PANTHER" id="PTHR11070:SF2">
    <property type="entry name" value="ATP-DEPENDENT DNA HELICASE SRS2"/>
    <property type="match status" value="1"/>
</dbReference>
<evidence type="ECO:0000256" key="6">
    <source>
        <dbReference type="ARBA" id="ARBA00023125"/>
    </source>
</evidence>
<dbReference type="GO" id="GO:0043138">
    <property type="term" value="F:3'-5' DNA helicase activity"/>
    <property type="evidence" value="ECO:0007669"/>
    <property type="project" value="UniProtKB-EC"/>
</dbReference>
<dbReference type="OrthoDB" id="9810135at2"/>
<dbReference type="Pfam" id="PF13361">
    <property type="entry name" value="UvrD_C"/>
    <property type="match status" value="1"/>
</dbReference>
<dbReference type="Gene3D" id="3.40.50.300">
    <property type="entry name" value="P-loop containing nucleotide triphosphate hydrolases"/>
    <property type="match status" value="2"/>
</dbReference>